<dbReference type="Proteomes" id="UP000310636">
    <property type="component" value="Unassembled WGS sequence"/>
</dbReference>
<keyword evidence="2" id="KW-1185">Reference proteome</keyword>
<evidence type="ECO:0000313" key="2">
    <source>
        <dbReference type="Proteomes" id="UP000310636"/>
    </source>
</evidence>
<reference evidence="1 2" key="1">
    <citation type="submission" date="2019-04" db="EMBL/GenBank/DDBJ databases">
        <title>Cohnella sp. nov. isolated from preserved vegetables.</title>
        <authorList>
            <person name="Lin S.-Y."/>
            <person name="Hung M.-H."/>
            <person name="Young C.-C."/>
        </authorList>
    </citation>
    <scope>NUCLEOTIDE SEQUENCE [LARGE SCALE GENOMIC DNA]</scope>
    <source>
        <strain evidence="1 2">CC-MHH1044</strain>
    </source>
</reference>
<evidence type="ECO:0000313" key="1">
    <source>
        <dbReference type="EMBL" id="THF78367.1"/>
    </source>
</evidence>
<dbReference type="RefSeq" id="WP_136370463.1">
    <property type="nucleotide sequence ID" value="NZ_SSOB01000016.1"/>
</dbReference>
<proteinExistence type="predicted"/>
<name>A0A4S4BYV1_9BACL</name>
<sequence>MSYVKAGLLLAAVSLAAVVALGQLARLSAPAEARGAPHAVFAPMSVQTLSQESIVDAFAALPLETSIRRLLWESGILTVDLTVQAGKNDASAVWRDAATLVDLSFVKVHNVRQLLVRVFGESSGIRQLLFSADTRAADWTAPELAGLRTPGGGAEPAWAPKIRPDWTRAGEGWRRSVANS</sequence>
<gene>
    <name evidence="1" type="ORF">E6C55_14225</name>
</gene>
<protein>
    <submittedName>
        <fullName evidence="1">Uncharacterized protein</fullName>
    </submittedName>
</protein>
<dbReference type="EMBL" id="SSOB01000016">
    <property type="protein sequence ID" value="THF78367.1"/>
    <property type="molecule type" value="Genomic_DNA"/>
</dbReference>
<organism evidence="1 2">
    <name type="scientific">Cohnella fermenti</name>
    <dbReference type="NCBI Taxonomy" id="2565925"/>
    <lineage>
        <taxon>Bacteria</taxon>
        <taxon>Bacillati</taxon>
        <taxon>Bacillota</taxon>
        <taxon>Bacilli</taxon>
        <taxon>Bacillales</taxon>
        <taxon>Paenibacillaceae</taxon>
        <taxon>Cohnella</taxon>
    </lineage>
</organism>
<dbReference type="OrthoDB" id="2679301at2"/>
<accession>A0A4S4BYV1</accession>
<dbReference type="AlphaFoldDB" id="A0A4S4BYV1"/>
<comment type="caution">
    <text evidence="1">The sequence shown here is derived from an EMBL/GenBank/DDBJ whole genome shotgun (WGS) entry which is preliminary data.</text>
</comment>